<keyword evidence="4" id="KW-1185">Reference proteome</keyword>
<evidence type="ECO:0000313" key="4">
    <source>
        <dbReference type="Proteomes" id="UP000800035"/>
    </source>
</evidence>
<keyword evidence="2" id="KW-0812">Transmembrane</keyword>
<feature type="region of interest" description="Disordered" evidence="1">
    <location>
        <begin position="418"/>
        <end position="443"/>
    </location>
</feature>
<evidence type="ECO:0000313" key="3">
    <source>
        <dbReference type="EMBL" id="KAF1957519.1"/>
    </source>
</evidence>
<dbReference type="EMBL" id="ML976989">
    <property type="protein sequence ID" value="KAF1957519.1"/>
    <property type="molecule type" value="Genomic_DNA"/>
</dbReference>
<reference evidence="3" key="1">
    <citation type="journal article" date="2020" name="Stud. Mycol.">
        <title>101 Dothideomycetes genomes: a test case for predicting lifestyles and emergence of pathogens.</title>
        <authorList>
            <person name="Haridas S."/>
            <person name="Albert R."/>
            <person name="Binder M."/>
            <person name="Bloem J."/>
            <person name="Labutti K."/>
            <person name="Salamov A."/>
            <person name="Andreopoulos B."/>
            <person name="Baker S."/>
            <person name="Barry K."/>
            <person name="Bills G."/>
            <person name="Bluhm B."/>
            <person name="Cannon C."/>
            <person name="Castanera R."/>
            <person name="Culley D."/>
            <person name="Daum C."/>
            <person name="Ezra D."/>
            <person name="Gonzalez J."/>
            <person name="Henrissat B."/>
            <person name="Kuo A."/>
            <person name="Liang C."/>
            <person name="Lipzen A."/>
            <person name="Lutzoni F."/>
            <person name="Magnuson J."/>
            <person name="Mondo S."/>
            <person name="Nolan M."/>
            <person name="Ohm R."/>
            <person name="Pangilinan J."/>
            <person name="Park H.-J."/>
            <person name="Ramirez L."/>
            <person name="Alfaro M."/>
            <person name="Sun H."/>
            <person name="Tritt A."/>
            <person name="Yoshinaga Y."/>
            <person name="Zwiers L.-H."/>
            <person name="Turgeon B."/>
            <person name="Goodwin S."/>
            <person name="Spatafora J."/>
            <person name="Crous P."/>
            <person name="Grigoriev I."/>
        </authorList>
    </citation>
    <scope>NUCLEOTIDE SEQUENCE</scope>
    <source>
        <strain evidence="3">CBS 675.92</strain>
    </source>
</reference>
<evidence type="ECO:0000256" key="2">
    <source>
        <dbReference type="SAM" id="Phobius"/>
    </source>
</evidence>
<keyword evidence="2" id="KW-0472">Membrane</keyword>
<sequence length="443" mass="48915">MADAPVAESAGDMHPLLRQRMLNRAATFAEGAQHTMPPRRRSSVYSDTRPPLRSSSDNLFRPSGNNDMEEFTEADKPSFWHSAPLVFAIFPAFAGLLFQNGGAVVMDILLLAFGTMFLNWCLRSPWEWYHAAQQVKYVKEDGIQEDGIIAEEDGDSDGSKVKEANAQPSDQSPKVATEKALPTNPAQEAARQELQTNEILALIACFIGPVLGAYVLHAIRSQLTRPAEGLVSNFNLTIFVMAAELRPVSHIIKMKQGRMLYLQRVVRSDHENDFTKADIQDLSSRLATLEGHVIPKQKSDIEAVKMGATVRQSLQPQLDALNRAVRRYEKRQAAQSMQVEARFQELDSRLKDALALAAAAARTGQQPGIVSITVTWIASIVTYGVHMGWSIATAPFRTGAALVSQVQLWFVGADRQPRKRIKGQSNGTPTSIPTSRIQSRNGR</sequence>
<dbReference type="AlphaFoldDB" id="A0A6A5U0P1"/>
<protein>
    <submittedName>
        <fullName evidence="3">Uncharacterized protein</fullName>
    </submittedName>
</protein>
<feature type="transmembrane region" description="Helical" evidence="2">
    <location>
        <begin position="78"/>
        <end position="98"/>
    </location>
</feature>
<feature type="transmembrane region" description="Helical" evidence="2">
    <location>
        <begin position="104"/>
        <end position="122"/>
    </location>
</feature>
<feature type="region of interest" description="Disordered" evidence="1">
    <location>
        <begin position="150"/>
        <end position="188"/>
    </location>
</feature>
<organism evidence="3 4">
    <name type="scientific">Byssothecium circinans</name>
    <dbReference type="NCBI Taxonomy" id="147558"/>
    <lineage>
        <taxon>Eukaryota</taxon>
        <taxon>Fungi</taxon>
        <taxon>Dikarya</taxon>
        <taxon>Ascomycota</taxon>
        <taxon>Pezizomycotina</taxon>
        <taxon>Dothideomycetes</taxon>
        <taxon>Pleosporomycetidae</taxon>
        <taxon>Pleosporales</taxon>
        <taxon>Massarineae</taxon>
        <taxon>Massarinaceae</taxon>
        <taxon>Byssothecium</taxon>
    </lineage>
</organism>
<evidence type="ECO:0000256" key="1">
    <source>
        <dbReference type="SAM" id="MobiDB-lite"/>
    </source>
</evidence>
<feature type="transmembrane region" description="Helical" evidence="2">
    <location>
        <begin position="199"/>
        <end position="219"/>
    </location>
</feature>
<feature type="compositionally biased region" description="Polar residues" evidence="1">
    <location>
        <begin position="423"/>
        <end position="443"/>
    </location>
</feature>
<accession>A0A6A5U0P1</accession>
<dbReference type="PANTHER" id="PTHR42032">
    <property type="entry name" value="YALI0E30679P"/>
    <property type="match status" value="1"/>
</dbReference>
<dbReference type="PANTHER" id="PTHR42032:SF1">
    <property type="entry name" value="YALI0E30679P"/>
    <property type="match status" value="1"/>
</dbReference>
<dbReference type="OrthoDB" id="5422510at2759"/>
<keyword evidence="2" id="KW-1133">Transmembrane helix</keyword>
<feature type="region of interest" description="Disordered" evidence="1">
    <location>
        <begin position="29"/>
        <end position="64"/>
    </location>
</feature>
<feature type="compositionally biased region" description="Polar residues" evidence="1">
    <location>
        <begin position="53"/>
        <end position="64"/>
    </location>
</feature>
<dbReference type="Proteomes" id="UP000800035">
    <property type="component" value="Unassembled WGS sequence"/>
</dbReference>
<name>A0A6A5U0P1_9PLEO</name>
<proteinExistence type="predicted"/>
<gene>
    <name evidence="3" type="ORF">CC80DRAFT_46385</name>
</gene>